<dbReference type="Gene3D" id="3.10.310.70">
    <property type="match status" value="1"/>
</dbReference>
<name>A0AAD4M458_9AGAM</name>
<dbReference type="AlphaFoldDB" id="A0AAD4M458"/>
<evidence type="ECO:0000313" key="2">
    <source>
        <dbReference type="EMBL" id="KAI0298999.1"/>
    </source>
</evidence>
<keyword evidence="3" id="KW-1185">Reference proteome</keyword>
<dbReference type="PANTHER" id="PTHR22642:SF2">
    <property type="entry name" value="PROTEIN LONG AFTER FAR-RED 3"/>
    <property type="match status" value="1"/>
</dbReference>
<dbReference type="Pfam" id="PF07969">
    <property type="entry name" value="Amidohydro_3"/>
    <property type="match status" value="1"/>
</dbReference>
<organism evidence="2 3">
    <name type="scientific">Multifurca ochricompacta</name>
    <dbReference type="NCBI Taxonomy" id="376703"/>
    <lineage>
        <taxon>Eukaryota</taxon>
        <taxon>Fungi</taxon>
        <taxon>Dikarya</taxon>
        <taxon>Basidiomycota</taxon>
        <taxon>Agaricomycotina</taxon>
        <taxon>Agaricomycetes</taxon>
        <taxon>Russulales</taxon>
        <taxon>Russulaceae</taxon>
        <taxon>Multifurca</taxon>
    </lineage>
</organism>
<dbReference type="EMBL" id="WTXG01000025">
    <property type="protein sequence ID" value="KAI0298999.1"/>
    <property type="molecule type" value="Genomic_DNA"/>
</dbReference>
<dbReference type="PANTHER" id="PTHR22642">
    <property type="entry name" value="IMIDAZOLONEPROPIONASE"/>
    <property type="match status" value="1"/>
</dbReference>
<gene>
    <name evidence="2" type="ORF">B0F90DRAFT_653124</name>
</gene>
<protein>
    <submittedName>
        <fullName evidence="2">Amidohydrolase family-domain-containing protein</fullName>
    </submittedName>
</protein>
<feature type="domain" description="Amidohydrolase 3" evidence="1">
    <location>
        <begin position="38"/>
        <end position="188"/>
    </location>
</feature>
<comment type="caution">
    <text evidence="2">The sequence shown here is derived from an EMBL/GenBank/DDBJ whole genome shotgun (WGS) entry which is preliminary data.</text>
</comment>
<evidence type="ECO:0000313" key="3">
    <source>
        <dbReference type="Proteomes" id="UP001203297"/>
    </source>
</evidence>
<sequence>MIIENGIIIATGSAEQIHQFWSVYKPNVSLKIVQAPPGSIVVPGLADAHGHILHWGAKEQLPLDGCSSIDDVLLKIKLYLLAHPDVLHDHTRWILGMGWDQTNWPGGEFPTSDDLDREPLLRGRSVLLSRVDVHAYWVSNKILSELSDLPEVVDGGLIVRDEAGKPTGVFVDNAMNLIKKPAPTEAENLKISRLRCVTLYALG</sequence>
<evidence type="ECO:0000259" key="1">
    <source>
        <dbReference type="Pfam" id="PF07969"/>
    </source>
</evidence>
<accession>A0AAD4M458</accession>
<reference evidence="2" key="1">
    <citation type="journal article" date="2022" name="New Phytol.">
        <title>Evolutionary transition to the ectomycorrhizal habit in the genomes of a hyperdiverse lineage of mushroom-forming fungi.</title>
        <authorList>
            <person name="Looney B."/>
            <person name="Miyauchi S."/>
            <person name="Morin E."/>
            <person name="Drula E."/>
            <person name="Courty P.E."/>
            <person name="Kohler A."/>
            <person name="Kuo A."/>
            <person name="LaButti K."/>
            <person name="Pangilinan J."/>
            <person name="Lipzen A."/>
            <person name="Riley R."/>
            <person name="Andreopoulos W."/>
            <person name="He G."/>
            <person name="Johnson J."/>
            <person name="Nolan M."/>
            <person name="Tritt A."/>
            <person name="Barry K.W."/>
            <person name="Grigoriev I.V."/>
            <person name="Nagy L.G."/>
            <person name="Hibbett D."/>
            <person name="Henrissat B."/>
            <person name="Matheny P.B."/>
            <person name="Labbe J."/>
            <person name="Martin F.M."/>
        </authorList>
    </citation>
    <scope>NUCLEOTIDE SEQUENCE</scope>
    <source>
        <strain evidence="2">BPL690</strain>
    </source>
</reference>
<dbReference type="InterPro" id="IPR013108">
    <property type="entry name" value="Amidohydro_3"/>
</dbReference>
<proteinExistence type="predicted"/>
<dbReference type="Proteomes" id="UP001203297">
    <property type="component" value="Unassembled WGS sequence"/>
</dbReference>